<dbReference type="Proteomes" id="UP000658613">
    <property type="component" value="Unassembled WGS sequence"/>
</dbReference>
<feature type="transmembrane region" description="Helical" evidence="2">
    <location>
        <begin position="43"/>
        <end position="64"/>
    </location>
</feature>
<evidence type="ECO:0000256" key="1">
    <source>
        <dbReference type="SAM" id="MobiDB-lite"/>
    </source>
</evidence>
<keyword evidence="2" id="KW-1133">Transmembrane helix</keyword>
<dbReference type="Pfam" id="PF11239">
    <property type="entry name" value="DUF3040"/>
    <property type="match status" value="1"/>
</dbReference>
<keyword evidence="4" id="KW-1185">Reference proteome</keyword>
<evidence type="ECO:0000313" key="3">
    <source>
        <dbReference type="EMBL" id="MBG6121973.1"/>
    </source>
</evidence>
<reference evidence="3" key="1">
    <citation type="submission" date="2020-11" db="EMBL/GenBank/DDBJ databases">
        <title>Sequencing the genomes of 1000 actinobacteria strains.</title>
        <authorList>
            <person name="Klenk H.-P."/>
        </authorList>
    </citation>
    <scope>NUCLEOTIDE SEQUENCE</scope>
    <source>
        <strain evidence="3">DSM 45632</strain>
    </source>
</reference>
<dbReference type="RefSeq" id="WP_196824442.1">
    <property type="nucleotide sequence ID" value="NZ_CP046980.1"/>
</dbReference>
<gene>
    <name evidence="3" type="ORF">IW254_000942</name>
</gene>
<keyword evidence="2" id="KW-0812">Transmembrane</keyword>
<proteinExistence type="predicted"/>
<name>A0A931E0D4_9CORY</name>
<feature type="region of interest" description="Disordered" evidence="1">
    <location>
        <begin position="101"/>
        <end position="129"/>
    </location>
</feature>
<accession>A0A931E0D4</accession>
<organism evidence="3 4">
    <name type="scientific">Corynebacterium aquatimens</name>
    <dbReference type="NCBI Taxonomy" id="1190508"/>
    <lineage>
        <taxon>Bacteria</taxon>
        <taxon>Bacillati</taxon>
        <taxon>Actinomycetota</taxon>
        <taxon>Actinomycetes</taxon>
        <taxon>Mycobacteriales</taxon>
        <taxon>Corynebacteriaceae</taxon>
        <taxon>Corynebacterium</taxon>
    </lineage>
</organism>
<feature type="compositionally biased region" description="Basic and acidic residues" evidence="1">
    <location>
        <begin position="116"/>
        <end position="129"/>
    </location>
</feature>
<sequence>MSLSEQEQQLLREIEESLLADDPKFGSTVSSTRVDQSPSTGHLSMRSAAIMMLGLLLLIGGVALAAQSTWFVILSIVGFILMFAGGVWALKAPAKDVEYRVTSSPTSTATQSKRGSRMEENFRRRFEQP</sequence>
<comment type="caution">
    <text evidence="3">The sequence shown here is derived from an EMBL/GenBank/DDBJ whole genome shotgun (WGS) entry which is preliminary data.</text>
</comment>
<dbReference type="InterPro" id="IPR021401">
    <property type="entry name" value="DUF3040"/>
</dbReference>
<evidence type="ECO:0000256" key="2">
    <source>
        <dbReference type="SAM" id="Phobius"/>
    </source>
</evidence>
<feature type="compositionally biased region" description="Polar residues" evidence="1">
    <location>
        <begin position="101"/>
        <end position="113"/>
    </location>
</feature>
<feature type="transmembrane region" description="Helical" evidence="2">
    <location>
        <begin position="70"/>
        <end position="90"/>
    </location>
</feature>
<dbReference type="EMBL" id="JADOUE010000001">
    <property type="protein sequence ID" value="MBG6121973.1"/>
    <property type="molecule type" value="Genomic_DNA"/>
</dbReference>
<evidence type="ECO:0000313" key="4">
    <source>
        <dbReference type="Proteomes" id="UP000658613"/>
    </source>
</evidence>
<dbReference type="AlphaFoldDB" id="A0A931E0D4"/>
<protein>
    <submittedName>
        <fullName evidence="3">Membrane protein</fullName>
    </submittedName>
</protein>
<keyword evidence="2" id="KW-0472">Membrane</keyword>